<feature type="domain" description="RAG1 importin-binding" evidence="2">
    <location>
        <begin position="53"/>
        <end position="146"/>
    </location>
</feature>
<keyword evidence="4" id="KW-1185">Reference proteome</keyword>
<feature type="region of interest" description="Disordered" evidence="1">
    <location>
        <begin position="1153"/>
        <end position="1318"/>
    </location>
</feature>
<proteinExistence type="predicted"/>
<feature type="region of interest" description="Disordered" evidence="1">
    <location>
        <begin position="989"/>
        <end position="1039"/>
    </location>
</feature>
<feature type="compositionally biased region" description="Basic and acidic residues" evidence="1">
    <location>
        <begin position="1012"/>
        <end position="1033"/>
    </location>
</feature>
<evidence type="ECO:0000256" key="1">
    <source>
        <dbReference type="SAM" id="MobiDB-lite"/>
    </source>
</evidence>
<protein>
    <recommendedName>
        <fullName evidence="2">RAG1 importin-binding domain-containing protein</fullName>
    </recommendedName>
</protein>
<feature type="region of interest" description="Disordered" evidence="1">
    <location>
        <begin position="1344"/>
        <end position="1372"/>
    </location>
</feature>
<name>A0A8B6HSU9_MYTGA</name>
<dbReference type="Pfam" id="PF12560">
    <property type="entry name" value="RAG1_imp_bd"/>
    <property type="match status" value="1"/>
</dbReference>
<reference evidence="3" key="1">
    <citation type="submission" date="2018-11" db="EMBL/GenBank/DDBJ databases">
        <authorList>
            <person name="Alioto T."/>
            <person name="Alioto T."/>
        </authorList>
    </citation>
    <scope>NUCLEOTIDE SEQUENCE</scope>
</reference>
<dbReference type="EMBL" id="UYJE01010542">
    <property type="protein sequence ID" value="VDI84142.1"/>
    <property type="molecule type" value="Genomic_DNA"/>
</dbReference>
<evidence type="ECO:0000259" key="2">
    <source>
        <dbReference type="Pfam" id="PF12560"/>
    </source>
</evidence>
<feature type="compositionally biased region" description="Acidic residues" evidence="1">
    <location>
        <begin position="1303"/>
        <end position="1312"/>
    </location>
</feature>
<sequence>MKNNVELYHNATGFYSRMEVEKHIILLKTICRICGTRDLHRPTFDKCAFTPEIEEVFDVDIKEDQKEIHPMALCRSHEMLLLKYRKLKSEGRLDEFKTRVNPVCFKPHNDDCNICNIKRGKKRKINNLQPEEDNRKRLILPNNEHRERESNPEGLTESNTSSGNSFEFSRTIYTKNMLDTFKKMSKTGRSSFLDQLLPLLTQNEIASLAINLGSKQAKLLKADAEHMSQDSIEKTKLIDFNPDEWLSKRNNVLLNFLKGITLFDPIRSTEPQKITLCRAVEHVYGLISQKLVAPLSFLLSLNIYARTSSRSVIDLIAKSSPSGCYNTLQKWISNAGNEVQPCPQRPLMFGFDNEQIIGYKRGISAENRSRSSIITTQVHVIMKSSAANLDIQYLDNLKPKNYFSINHFEDKIKHAERFDLQEKQRVAENEKEEFKKIVNNIQDNDSEYYQELESIHLEHLQHNIQTAIDAVISDRMTSRSSTDDFEDEIDKQDFHESRKKDILICTLCGSENARKKLICEGCKEKKGIKEARKISNSQTTAKPKKKEKPVLTEELNSNSTERKENTANYSRFSYVSTNHKGPTAVSMGMPTFQNPNSSESVAMILRHIGMQAGIKRYGKDNNRDWTFVCCDGRPHSLFQKILNEAVICTHCLSNKACSDKASFTSKEEYTQHHKRQHSDLPSAYQKEFDWLYLRIGGGHFEMNAVKAFFELNWIPYLERMCELMGFNSPNAKNFAKTCKDHHVAWQLLLTFHTSAMREMVVPFIKHIEKNQGDSSAANFISFYKTVLSHIPRHQYLHLQVCRFSQALINLRMGMRRNNAKLVASAKFHLKELFYGRHHPHYQSIELFDTVQYNTMPNVVKSIWDSNISFTVSGNSSKGQDLDFLLEEKNKNVKQYLPSGSIPSDETWKAICCNLNFFEKLESKVSILLGLKNPTEFGTKELDIDNAINSFRPVLRRRGKQHNISVRGVDGNENYGFIYYTSYMARYDSENDPSEDEFNIDDVESSTPRKPRKPGERKTYDTLQKKKTSEISNERRKKSTALRGIKQQFKRLKELKHLNVTFAFVCFDLTQQRQTIKRDGKGAYYDNLLNGRPIVDKRDIQRKKQRDGLTETYFPHEENLRETQFITPTKLSCGPGVSRNIAREQMETLQDVNIQPGHENDSYSHDVETPQRKVTRKRIRTVKSKRTNSIAAVANDNSDNNDVDENNDSAVDAVAFNDSKNNDEDEDGDVDGDDDGADADDDDEVDDYDNNSDEDDDDNDNDSDDDDDDDKGDDDDADDDNKDDDDDTNDDDDDALAATTDDFKFDDDDDDSTDNVNLPRLYKNNLSNVKNTDLSKREKLKQLFNERAKIPEPNDAESDQCHDKDGSTSTEENPCRFWTYVDDEDLEARNAFQPKTGKRCRKKKTVLDI</sequence>
<feature type="region of interest" description="Disordered" evidence="1">
    <location>
        <begin position="127"/>
        <end position="164"/>
    </location>
</feature>
<feature type="compositionally biased region" description="Basic and acidic residues" evidence="1">
    <location>
        <begin position="1157"/>
        <end position="1170"/>
    </location>
</feature>
<dbReference type="OrthoDB" id="5971732at2759"/>
<evidence type="ECO:0000313" key="3">
    <source>
        <dbReference type="EMBL" id="VDI84142.1"/>
    </source>
</evidence>
<dbReference type="InterPro" id="IPR035714">
    <property type="entry name" value="RAG1_imp-bd"/>
</dbReference>
<organism evidence="3 4">
    <name type="scientific">Mytilus galloprovincialis</name>
    <name type="common">Mediterranean mussel</name>
    <dbReference type="NCBI Taxonomy" id="29158"/>
    <lineage>
        <taxon>Eukaryota</taxon>
        <taxon>Metazoa</taxon>
        <taxon>Spiralia</taxon>
        <taxon>Lophotrochozoa</taxon>
        <taxon>Mollusca</taxon>
        <taxon>Bivalvia</taxon>
        <taxon>Autobranchia</taxon>
        <taxon>Pteriomorphia</taxon>
        <taxon>Mytilida</taxon>
        <taxon>Mytiloidea</taxon>
        <taxon>Mytilidae</taxon>
        <taxon>Mytilinae</taxon>
        <taxon>Mytilus</taxon>
    </lineage>
</organism>
<gene>
    <name evidence="3" type="ORF">MGAL_10B089407</name>
</gene>
<feature type="compositionally biased region" description="Acidic residues" evidence="1">
    <location>
        <begin position="1222"/>
        <end position="1294"/>
    </location>
</feature>
<feature type="compositionally biased region" description="Basic residues" evidence="1">
    <location>
        <begin position="1172"/>
        <end position="1185"/>
    </location>
</feature>
<evidence type="ECO:0000313" key="4">
    <source>
        <dbReference type="Proteomes" id="UP000596742"/>
    </source>
</evidence>
<accession>A0A8B6HSU9</accession>
<dbReference type="Proteomes" id="UP000596742">
    <property type="component" value="Unassembled WGS sequence"/>
</dbReference>
<feature type="compositionally biased region" description="Acidic residues" evidence="1">
    <location>
        <begin position="989"/>
        <end position="1003"/>
    </location>
</feature>
<comment type="caution">
    <text evidence="3">The sequence shown here is derived from an EMBL/GenBank/DDBJ whole genome shotgun (WGS) entry which is preliminary data.</text>
</comment>
<feature type="region of interest" description="Disordered" evidence="1">
    <location>
        <begin position="530"/>
        <end position="564"/>
    </location>
</feature>